<dbReference type="Proteomes" id="UP000034849">
    <property type="component" value="Unassembled WGS sequence"/>
</dbReference>
<keyword evidence="7 10" id="KW-0799">Topoisomerase</keyword>
<dbReference type="InterPro" id="IPR036890">
    <property type="entry name" value="HATPase_C_sf"/>
</dbReference>
<feature type="domain" description="Toprim" evidence="11">
    <location>
        <begin position="505"/>
        <end position="619"/>
    </location>
</feature>
<dbReference type="InterPro" id="IPR014721">
    <property type="entry name" value="Ribsml_uS5_D2-typ_fold_subgr"/>
</dbReference>
<dbReference type="CDD" id="cd16928">
    <property type="entry name" value="HATPase_GyrB-like"/>
    <property type="match status" value="1"/>
</dbReference>
<dbReference type="PROSITE" id="PS00177">
    <property type="entry name" value="TOPOISOMERASE_II"/>
    <property type="match status" value="1"/>
</dbReference>
<dbReference type="FunFam" id="3.30.230.10:FF:000005">
    <property type="entry name" value="DNA gyrase subunit B"/>
    <property type="match status" value="1"/>
</dbReference>
<dbReference type="PANTHER" id="PTHR45866:SF1">
    <property type="entry name" value="DNA GYRASE SUBUNIT B, MITOCHONDRIAL"/>
    <property type="match status" value="1"/>
</dbReference>
<dbReference type="Pfam" id="PF00986">
    <property type="entry name" value="DNA_gyraseB_C"/>
    <property type="match status" value="1"/>
</dbReference>
<keyword evidence="6 10" id="KW-0460">Magnesium</keyword>
<dbReference type="GO" id="GO:0005524">
    <property type="term" value="F:ATP binding"/>
    <property type="evidence" value="ECO:0007669"/>
    <property type="project" value="UniProtKB-UniRule"/>
</dbReference>
<comment type="miscellaneous">
    <text evidence="10">Few gyrases are as efficient as E.coli at forming negative supercoils. Not all organisms have 2 type II topoisomerases; in organisms with a single type II topoisomerase this enzyme also has to decatenate newly replicated chromosomes.</text>
</comment>
<dbReference type="PRINTS" id="PR00418">
    <property type="entry name" value="TPI2FAMILY"/>
</dbReference>
<dbReference type="SUPFAM" id="SSF56719">
    <property type="entry name" value="Type II DNA topoisomerase"/>
    <property type="match status" value="1"/>
</dbReference>
<dbReference type="SMART" id="SM00387">
    <property type="entry name" value="HATPase_c"/>
    <property type="match status" value="1"/>
</dbReference>
<dbReference type="GO" id="GO:0005694">
    <property type="term" value="C:chromosome"/>
    <property type="evidence" value="ECO:0007669"/>
    <property type="project" value="InterPro"/>
</dbReference>
<keyword evidence="3 10" id="KW-0479">Metal-binding</keyword>
<dbReference type="EMBL" id="LBSX01000017">
    <property type="protein sequence ID" value="KKQ26989.1"/>
    <property type="molecule type" value="Genomic_DNA"/>
</dbReference>
<dbReference type="GO" id="GO:0006261">
    <property type="term" value="P:DNA-templated DNA replication"/>
    <property type="evidence" value="ECO:0007669"/>
    <property type="project" value="UniProtKB-UniRule"/>
</dbReference>
<feature type="site" description="Interaction with DNA" evidence="10">
    <location>
        <position position="539"/>
    </location>
</feature>
<gene>
    <name evidence="10" type="primary">gyrB</name>
    <name evidence="12" type="ORF">US42_C0017G0010</name>
</gene>
<dbReference type="InterPro" id="IPR034160">
    <property type="entry name" value="TOPRIM_GyrB"/>
</dbReference>
<dbReference type="Pfam" id="PF02518">
    <property type="entry name" value="HATPase_c"/>
    <property type="match status" value="1"/>
</dbReference>
<comment type="subunit">
    <text evidence="10">Heterotetramer, composed of two GyrA and two GyrB chains. In the heterotetramer, GyrA contains the active site tyrosine that forms a transient covalent intermediate with DNA, while GyrB binds cofactors and catalyzes ATP hydrolysis.</text>
</comment>
<name>A0A0G0IS36_9BACT</name>
<dbReference type="InterPro" id="IPR000565">
    <property type="entry name" value="Topo_IIA_B"/>
</dbReference>
<feature type="binding site" evidence="10">
    <location>
        <position position="511"/>
    </location>
    <ligand>
        <name>Mg(2+)</name>
        <dbReference type="ChEBI" id="CHEBI:18420"/>
        <label>1</label>
        <note>catalytic</note>
    </ligand>
</feature>
<proteinExistence type="inferred from homology"/>
<keyword evidence="9 10" id="KW-0413">Isomerase</keyword>
<dbReference type="FunFam" id="3.30.565.10:FF:000002">
    <property type="entry name" value="DNA gyrase subunit B"/>
    <property type="match status" value="1"/>
</dbReference>
<dbReference type="InterPro" id="IPR013506">
    <property type="entry name" value="Topo_IIA_bsu_dom2"/>
</dbReference>
<evidence type="ECO:0000256" key="9">
    <source>
        <dbReference type="ARBA" id="ARBA00023235"/>
    </source>
</evidence>
<protein>
    <recommendedName>
        <fullName evidence="10">DNA gyrase subunit B</fullName>
        <ecNumber evidence="10">5.6.2.2</ecNumber>
    </recommendedName>
</protein>
<dbReference type="PRINTS" id="PR01159">
    <property type="entry name" value="DNAGYRASEB"/>
</dbReference>
<dbReference type="Pfam" id="PF00204">
    <property type="entry name" value="DNA_gyraseB"/>
    <property type="match status" value="1"/>
</dbReference>
<dbReference type="GO" id="GO:0046872">
    <property type="term" value="F:metal ion binding"/>
    <property type="evidence" value="ECO:0007669"/>
    <property type="project" value="UniProtKB-KW"/>
</dbReference>
<dbReference type="NCBIfam" id="NF004189">
    <property type="entry name" value="PRK05644.1"/>
    <property type="match status" value="1"/>
</dbReference>
<comment type="cofactor">
    <cofactor evidence="10">
        <name>Mg(2+)</name>
        <dbReference type="ChEBI" id="CHEBI:18420"/>
    </cofactor>
    <cofactor evidence="10">
        <name>Mn(2+)</name>
        <dbReference type="ChEBI" id="CHEBI:29035"/>
    </cofactor>
    <cofactor evidence="10">
        <name>Ca(2+)</name>
        <dbReference type="ChEBI" id="CHEBI:29108"/>
    </cofactor>
    <text evidence="10">Binds two Mg(2+) per subunit. The magnesium ions form salt bridges with both the protein and the DNA. Can also accept other divalent metal cations, such as Mn(2+) or Ca(2+).</text>
</comment>
<dbReference type="InterPro" id="IPR020568">
    <property type="entry name" value="Ribosomal_Su5_D2-typ_SF"/>
</dbReference>
<dbReference type="FunFam" id="3.40.50.670:FF:000001">
    <property type="entry name" value="DNA topoisomerase 2"/>
    <property type="match status" value="1"/>
</dbReference>
<dbReference type="InterPro" id="IPR011557">
    <property type="entry name" value="GyrB"/>
</dbReference>
<comment type="caution">
    <text evidence="12">The sequence shown here is derived from an EMBL/GenBank/DDBJ whole genome shotgun (WGS) entry which is preliminary data.</text>
</comment>
<dbReference type="SUPFAM" id="SSF55874">
    <property type="entry name" value="ATPase domain of HSP90 chaperone/DNA topoisomerase II/histidine kinase"/>
    <property type="match status" value="1"/>
</dbReference>
<dbReference type="Gene3D" id="3.40.50.670">
    <property type="match status" value="1"/>
</dbReference>
<dbReference type="EC" id="5.6.2.2" evidence="10"/>
<evidence type="ECO:0000256" key="4">
    <source>
        <dbReference type="ARBA" id="ARBA00022741"/>
    </source>
</evidence>
<feature type="site" description="Interaction with DNA" evidence="10">
    <location>
        <position position="536"/>
    </location>
</feature>
<dbReference type="Gene3D" id="3.30.565.10">
    <property type="entry name" value="Histidine kinase-like ATPase, C-terminal domain"/>
    <property type="match status" value="1"/>
</dbReference>
<sequence length="751" mass="83930">MPIKRVTHGRVELKTSIKKEPLKSKVEPKIKKVAVEKPVLETEKKTVKSVNKFPVNNDYNLPKIAEAPPKLKKDEKNEGYTAKNITVLEGLEAVRKRPGMYIGSTGTAGLHHLIWEVVDNSFDEAMAGHCTDVEVKLLPNNWVAVTDNGRGIPVDMHPTEKKSALEVVLTILHAGGKFGDGGYKVSGGLHGVGVSVVNALSTNMKAIVHRDGKIWEQDYQYGHPQKPVKATGKTNTTGTTILFHPDNTIFDTIEFEWKTILDHLRQQAYLTKGIKLNITDERTPEEKAKDLTAWNLPISRYQFYFEGGIASYVKHINKNKEPKHENIFYVDKQDGKVNVEIALQYTDDYSESLHAFANNITNPEGGMHVAGFRGALTRTLNAYARNKGILKEKDPNLTGEDVREGLTAIVSIKIPEPQFEGQTKSKLGNPEVKPAVETIFGDAFIIFLEEHPRDAEGILGKCILAAKARNAARIARETVLRKGALEGFTLPGKLADCSARDASISELYIVEGDSAGGSAKQGRDRHTQAILPLRGKVLNVEKARIDKILANNELKSLIIALGTNIGEMFDVSKLRYHKVIIMTDADVDGSHIRTLLLTLFFRYLPELIYQGHIYIAQPPLFSIKKGKEVEWIYNEEALEIYKSKYGIKEEDMIVIESDEEDKEAEEPAARVTREKEAGTKLNIQRYKGLGEMNPDQLWETTMNPENRVLKQVKIEDAEKASEIFDILMGSEVGPRKTFIQTHAKNVKNLDI</sequence>
<evidence type="ECO:0000256" key="8">
    <source>
        <dbReference type="ARBA" id="ARBA00023125"/>
    </source>
</evidence>
<dbReference type="SMART" id="SM00433">
    <property type="entry name" value="TOP2c"/>
    <property type="match status" value="1"/>
</dbReference>
<evidence type="ECO:0000256" key="1">
    <source>
        <dbReference type="ARBA" id="ARBA00000185"/>
    </source>
</evidence>
<evidence type="ECO:0000313" key="12">
    <source>
        <dbReference type="EMBL" id="KKQ26989.1"/>
    </source>
</evidence>
<dbReference type="InterPro" id="IPR006171">
    <property type="entry name" value="TOPRIM_dom"/>
</dbReference>
<dbReference type="Gene3D" id="3.30.230.10">
    <property type="match status" value="1"/>
</dbReference>
<dbReference type="Pfam" id="PF01751">
    <property type="entry name" value="Toprim"/>
    <property type="match status" value="1"/>
</dbReference>
<evidence type="ECO:0000256" key="7">
    <source>
        <dbReference type="ARBA" id="ARBA00023029"/>
    </source>
</evidence>
<dbReference type="InterPro" id="IPR003594">
    <property type="entry name" value="HATPase_dom"/>
</dbReference>
<feature type="binding site" evidence="10">
    <location>
        <position position="584"/>
    </location>
    <ligand>
        <name>Mg(2+)</name>
        <dbReference type="ChEBI" id="CHEBI:18420"/>
        <label>1</label>
        <note>catalytic</note>
    </ligand>
</feature>
<dbReference type="NCBIfam" id="NF011501">
    <property type="entry name" value="PRK14939.1"/>
    <property type="match status" value="1"/>
</dbReference>
<keyword evidence="10" id="KW-0963">Cytoplasm</keyword>
<reference evidence="12 13" key="1">
    <citation type="journal article" date="2015" name="Nature">
        <title>rRNA introns, odd ribosomes, and small enigmatic genomes across a large radiation of phyla.</title>
        <authorList>
            <person name="Brown C.T."/>
            <person name="Hug L.A."/>
            <person name="Thomas B.C."/>
            <person name="Sharon I."/>
            <person name="Castelle C.J."/>
            <person name="Singh A."/>
            <person name="Wilkins M.J."/>
            <person name="Williams K.H."/>
            <person name="Banfield J.F."/>
        </authorList>
    </citation>
    <scope>NUCLEOTIDE SEQUENCE [LARGE SCALE GENOMIC DNA]</scope>
</reference>
<feature type="binding site" evidence="10">
    <location>
        <position position="586"/>
    </location>
    <ligand>
        <name>Mg(2+)</name>
        <dbReference type="ChEBI" id="CHEBI:18420"/>
        <label>2</label>
    </ligand>
</feature>
<dbReference type="PANTHER" id="PTHR45866">
    <property type="entry name" value="DNA GYRASE/TOPOISOMERASE SUBUNIT B"/>
    <property type="match status" value="1"/>
</dbReference>
<dbReference type="GO" id="GO:0006265">
    <property type="term" value="P:DNA topological change"/>
    <property type="evidence" value="ECO:0007669"/>
    <property type="project" value="UniProtKB-UniRule"/>
</dbReference>
<dbReference type="NCBIfam" id="TIGR01059">
    <property type="entry name" value="gyrB"/>
    <property type="match status" value="1"/>
</dbReference>
<comment type="similarity">
    <text evidence="2 10">Belongs to the type II topoisomerase GyrB family.</text>
</comment>
<evidence type="ECO:0000256" key="2">
    <source>
        <dbReference type="ARBA" id="ARBA00010708"/>
    </source>
</evidence>
<comment type="catalytic activity">
    <reaction evidence="1 10">
        <text>ATP-dependent breakage, passage and rejoining of double-stranded DNA.</text>
        <dbReference type="EC" id="5.6.2.2"/>
    </reaction>
</comment>
<dbReference type="InterPro" id="IPR002288">
    <property type="entry name" value="DNA_gyrase_B_C"/>
</dbReference>
<dbReference type="PATRIC" id="fig|1619046.3.peg.952"/>
<evidence type="ECO:0000256" key="10">
    <source>
        <dbReference type="HAMAP-Rule" id="MF_01898"/>
    </source>
</evidence>
<accession>A0A0G0IS36</accession>
<keyword evidence="5 10" id="KW-0067">ATP-binding</keyword>
<dbReference type="CDD" id="cd00822">
    <property type="entry name" value="TopoII_Trans_DNA_gyrase"/>
    <property type="match status" value="1"/>
</dbReference>
<evidence type="ECO:0000313" key="13">
    <source>
        <dbReference type="Proteomes" id="UP000034849"/>
    </source>
</evidence>
<evidence type="ECO:0000256" key="3">
    <source>
        <dbReference type="ARBA" id="ARBA00022723"/>
    </source>
</evidence>
<comment type="function">
    <text evidence="10">A type II topoisomerase that negatively supercoils closed circular double-stranded (ds) DNA in an ATP-dependent manner to modulate DNA topology and maintain chromosomes in an underwound state. Negative supercoiling favors strand separation, and DNA replication, transcription, recombination and repair, all of which involve strand separation. Also able to catalyze the interconversion of other topological isomers of dsDNA rings, including catenanes and knotted rings. Type II topoisomerases break and join 2 DNA strands simultaneously in an ATP-dependent manner.</text>
</comment>
<dbReference type="InterPro" id="IPR018522">
    <property type="entry name" value="TopoIIA_CS"/>
</dbReference>
<dbReference type="SUPFAM" id="SSF54211">
    <property type="entry name" value="Ribosomal protein S5 domain 2-like"/>
    <property type="match status" value="1"/>
</dbReference>
<keyword evidence="4 10" id="KW-0547">Nucleotide-binding</keyword>
<organism evidence="12 13">
    <name type="scientific">Candidatus Magasanikbacteria bacterium GW2011_GWC2_37_14</name>
    <dbReference type="NCBI Taxonomy" id="1619046"/>
    <lineage>
        <taxon>Bacteria</taxon>
        <taxon>Candidatus Magasanikiibacteriota</taxon>
    </lineage>
</organism>
<dbReference type="CDD" id="cd03366">
    <property type="entry name" value="TOPRIM_TopoIIA_GyrB"/>
    <property type="match status" value="1"/>
</dbReference>
<dbReference type="GO" id="GO:0005737">
    <property type="term" value="C:cytoplasm"/>
    <property type="evidence" value="ECO:0007669"/>
    <property type="project" value="UniProtKB-SubCell"/>
</dbReference>
<evidence type="ECO:0000259" key="11">
    <source>
        <dbReference type="PROSITE" id="PS50880"/>
    </source>
</evidence>
<keyword evidence="8" id="KW-0238">DNA-binding</keyword>
<dbReference type="InterPro" id="IPR013760">
    <property type="entry name" value="Topo_IIA-like_dom_sf"/>
</dbReference>
<dbReference type="AlphaFoldDB" id="A0A0G0IS36"/>
<dbReference type="STRING" id="1619046.US42_C0017G0010"/>
<evidence type="ECO:0000256" key="6">
    <source>
        <dbReference type="ARBA" id="ARBA00022842"/>
    </source>
</evidence>
<dbReference type="InterPro" id="IPR001241">
    <property type="entry name" value="Topo_IIA"/>
</dbReference>
<feature type="binding site" evidence="10">
    <location>
        <position position="584"/>
    </location>
    <ligand>
        <name>Mg(2+)</name>
        <dbReference type="ChEBI" id="CHEBI:18420"/>
        <label>2</label>
    </ligand>
</feature>
<dbReference type="GO" id="GO:0003677">
    <property type="term" value="F:DNA binding"/>
    <property type="evidence" value="ECO:0007669"/>
    <property type="project" value="UniProtKB-KW"/>
</dbReference>
<dbReference type="HAMAP" id="MF_01898">
    <property type="entry name" value="GyrB"/>
    <property type="match status" value="1"/>
</dbReference>
<dbReference type="InterPro" id="IPR013759">
    <property type="entry name" value="Topo_IIA_B_C"/>
</dbReference>
<dbReference type="GO" id="GO:0003918">
    <property type="term" value="F:DNA topoisomerase type II (double strand cut, ATP-hydrolyzing) activity"/>
    <property type="evidence" value="ECO:0007669"/>
    <property type="project" value="UniProtKB-UniRule"/>
</dbReference>
<comment type="subcellular location">
    <subcellularLocation>
        <location evidence="10">Cytoplasm</location>
    </subcellularLocation>
</comment>
<evidence type="ECO:0000256" key="5">
    <source>
        <dbReference type="ARBA" id="ARBA00022840"/>
    </source>
</evidence>
<dbReference type="PROSITE" id="PS50880">
    <property type="entry name" value="TOPRIM"/>
    <property type="match status" value="1"/>
</dbReference>